<gene>
    <name evidence="3" type="ORF">H6P80_00690</name>
</gene>
<accession>A0A842HX82</accession>
<organism evidence="3 4">
    <name type="scientific">Parasphingopyxis marina</name>
    <dbReference type="NCBI Taxonomy" id="2761622"/>
    <lineage>
        <taxon>Bacteria</taxon>
        <taxon>Pseudomonadati</taxon>
        <taxon>Pseudomonadota</taxon>
        <taxon>Alphaproteobacteria</taxon>
        <taxon>Sphingomonadales</taxon>
        <taxon>Sphingomonadaceae</taxon>
        <taxon>Parasphingopyxis</taxon>
    </lineage>
</organism>
<evidence type="ECO:0000256" key="2">
    <source>
        <dbReference type="SAM" id="SignalP"/>
    </source>
</evidence>
<feature type="region of interest" description="Disordered" evidence="1">
    <location>
        <begin position="23"/>
        <end position="45"/>
    </location>
</feature>
<keyword evidence="4" id="KW-1185">Reference proteome</keyword>
<evidence type="ECO:0000313" key="3">
    <source>
        <dbReference type="EMBL" id="MBC2776124.1"/>
    </source>
</evidence>
<dbReference type="AlphaFoldDB" id="A0A842HX82"/>
<keyword evidence="2" id="KW-0732">Signal</keyword>
<evidence type="ECO:0000256" key="1">
    <source>
        <dbReference type="SAM" id="MobiDB-lite"/>
    </source>
</evidence>
<dbReference type="EMBL" id="JACJVJ010000001">
    <property type="protein sequence ID" value="MBC2776124.1"/>
    <property type="molecule type" value="Genomic_DNA"/>
</dbReference>
<sequence length="108" mass="11313">MKMTKIYIAVLATVAIAAPSTAFRPGDNWAPGAPGSGPPNANRDPDHIVCQVRGVTGSRARSVRICMTNAQWADLRDTENRDADTLIFNGTRSGCRNPGASGAVNAAC</sequence>
<dbReference type="RefSeq" id="WP_185799439.1">
    <property type="nucleotide sequence ID" value="NZ_JACJVJ010000001.1"/>
</dbReference>
<proteinExistence type="predicted"/>
<reference evidence="3 4" key="1">
    <citation type="submission" date="2020-08" db="EMBL/GenBank/DDBJ databases">
        <title>Draft genome sequence of Parasphingopyxis sp. GrpM-11.</title>
        <authorList>
            <person name="Oh J."/>
            <person name="Roh D.-H."/>
        </authorList>
    </citation>
    <scope>NUCLEOTIDE SEQUENCE [LARGE SCALE GENOMIC DNA]</scope>
    <source>
        <strain evidence="3 4">GrpM-11</strain>
    </source>
</reference>
<feature type="chain" id="PRO_5033035184" evidence="2">
    <location>
        <begin position="23"/>
        <end position="108"/>
    </location>
</feature>
<comment type="caution">
    <text evidence="3">The sequence shown here is derived from an EMBL/GenBank/DDBJ whole genome shotgun (WGS) entry which is preliminary data.</text>
</comment>
<feature type="signal peptide" evidence="2">
    <location>
        <begin position="1"/>
        <end position="22"/>
    </location>
</feature>
<protein>
    <submittedName>
        <fullName evidence="3">Uncharacterized protein</fullName>
    </submittedName>
</protein>
<name>A0A842HX82_9SPHN</name>
<feature type="compositionally biased region" description="Low complexity" evidence="1">
    <location>
        <begin position="28"/>
        <end position="42"/>
    </location>
</feature>
<dbReference type="Proteomes" id="UP000564378">
    <property type="component" value="Unassembled WGS sequence"/>
</dbReference>
<evidence type="ECO:0000313" key="4">
    <source>
        <dbReference type="Proteomes" id="UP000564378"/>
    </source>
</evidence>